<organism evidence="1 2">
    <name type="scientific">Trichomalopsis sarcophagae</name>
    <dbReference type="NCBI Taxonomy" id="543379"/>
    <lineage>
        <taxon>Eukaryota</taxon>
        <taxon>Metazoa</taxon>
        <taxon>Ecdysozoa</taxon>
        <taxon>Arthropoda</taxon>
        <taxon>Hexapoda</taxon>
        <taxon>Insecta</taxon>
        <taxon>Pterygota</taxon>
        <taxon>Neoptera</taxon>
        <taxon>Endopterygota</taxon>
        <taxon>Hymenoptera</taxon>
        <taxon>Apocrita</taxon>
        <taxon>Proctotrupomorpha</taxon>
        <taxon>Chalcidoidea</taxon>
        <taxon>Pteromalidae</taxon>
        <taxon>Pteromalinae</taxon>
        <taxon>Trichomalopsis</taxon>
    </lineage>
</organism>
<evidence type="ECO:0000313" key="2">
    <source>
        <dbReference type="Proteomes" id="UP000215335"/>
    </source>
</evidence>
<dbReference type="Proteomes" id="UP000215335">
    <property type="component" value="Unassembled WGS sequence"/>
</dbReference>
<protein>
    <submittedName>
        <fullName evidence="1">Uncharacterized protein</fullName>
    </submittedName>
</protein>
<dbReference type="EMBL" id="NNAY01000003">
    <property type="protein sequence ID" value="OXU32254.1"/>
    <property type="molecule type" value="Genomic_DNA"/>
</dbReference>
<accession>A0A232FNF5</accession>
<name>A0A232FNF5_9HYME</name>
<dbReference type="AlphaFoldDB" id="A0A232FNF5"/>
<reference evidence="1 2" key="1">
    <citation type="journal article" date="2017" name="Curr. Biol.">
        <title>The Evolution of Venom by Co-option of Single-Copy Genes.</title>
        <authorList>
            <person name="Martinson E.O."/>
            <person name="Mrinalini"/>
            <person name="Kelkar Y.D."/>
            <person name="Chang C.H."/>
            <person name="Werren J.H."/>
        </authorList>
    </citation>
    <scope>NUCLEOTIDE SEQUENCE [LARGE SCALE GENOMIC DNA]</scope>
    <source>
        <strain evidence="1 2">Alberta</strain>
        <tissue evidence="1">Whole body</tissue>
    </source>
</reference>
<evidence type="ECO:0000313" key="1">
    <source>
        <dbReference type="EMBL" id="OXU32254.1"/>
    </source>
</evidence>
<keyword evidence="2" id="KW-1185">Reference proteome</keyword>
<gene>
    <name evidence="1" type="ORF">TSAR_008075</name>
</gene>
<sequence>MESTSASIHEAVDIHCDLSTEAADASNVVENKEDSLIENILEIRSKLSIFVFVNYCDMPS</sequence>
<proteinExistence type="predicted"/>
<comment type="caution">
    <text evidence="1">The sequence shown here is derived from an EMBL/GenBank/DDBJ whole genome shotgun (WGS) entry which is preliminary data.</text>
</comment>